<dbReference type="EMBL" id="CP058350">
    <property type="protein sequence ID" value="QLF68284.1"/>
    <property type="molecule type" value="Genomic_DNA"/>
</dbReference>
<gene>
    <name evidence="7" type="primary">puuD</name>
    <name evidence="7" type="ORF">FE840_001220</name>
</gene>
<feature type="transmembrane region" description="Helical" evidence="5">
    <location>
        <begin position="122"/>
        <end position="140"/>
    </location>
</feature>
<protein>
    <submittedName>
        <fullName evidence="7">Urate hydroxylase PuuD</fullName>
    </submittedName>
</protein>
<dbReference type="InterPro" id="IPR036909">
    <property type="entry name" value="Cyt_c-like_dom_sf"/>
</dbReference>
<keyword evidence="5" id="KW-1133">Transmembrane helix</keyword>
<keyword evidence="8" id="KW-1185">Reference proteome</keyword>
<dbReference type="InterPro" id="IPR010389">
    <property type="entry name" value="Urate_ox_N"/>
</dbReference>
<dbReference type="Proteomes" id="UP000308530">
    <property type="component" value="Chromosome"/>
</dbReference>
<feature type="transmembrane region" description="Helical" evidence="5">
    <location>
        <begin position="87"/>
        <end position="110"/>
    </location>
</feature>
<evidence type="ECO:0000256" key="2">
    <source>
        <dbReference type="ARBA" id="ARBA00022723"/>
    </source>
</evidence>
<feature type="domain" description="Cytochrome c" evidence="6">
    <location>
        <begin position="311"/>
        <end position="406"/>
    </location>
</feature>
<evidence type="ECO:0000256" key="5">
    <source>
        <dbReference type="SAM" id="Phobius"/>
    </source>
</evidence>
<evidence type="ECO:0000256" key="1">
    <source>
        <dbReference type="ARBA" id="ARBA00022617"/>
    </source>
</evidence>
<proteinExistence type="predicted"/>
<name>A0ABX6QI84_9HYPH</name>
<dbReference type="RefSeq" id="WP_138288820.1">
    <property type="nucleotide sequence ID" value="NZ_CP058350.1"/>
</dbReference>
<dbReference type="SUPFAM" id="SSF46626">
    <property type="entry name" value="Cytochrome c"/>
    <property type="match status" value="1"/>
</dbReference>
<reference evidence="7 8" key="1">
    <citation type="submission" date="2020-06" db="EMBL/GenBank/DDBJ databases">
        <title>Genome sequence of Rhizobium sp strain ADMK78.</title>
        <authorList>
            <person name="Rahi P."/>
        </authorList>
    </citation>
    <scope>NUCLEOTIDE SEQUENCE [LARGE SCALE GENOMIC DNA]</scope>
    <source>
        <strain evidence="7 8">ADMK78</strain>
    </source>
</reference>
<keyword evidence="2 4" id="KW-0479">Metal-binding</keyword>
<evidence type="ECO:0000313" key="7">
    <source>
        <dbReference type="EMBL" id="QLF68284.1"/>
    </source>
</evidence>
<dbReference type="InterPro" id="IPR009056">
    <property type="entry name" value="Cyt_c-like_dom"/>
</dbReference>
<accession>A0ABX6QI84</accession>
<feature type="transmembrane region" description="Helical" evidence="5">
    <location>
        <begin position="252"/>
        <end position="271"/>
    </location>
</feature>
<feature type="transmembrane region" description="Helical" evidence="5">
    <location>
        <begin position="17"/>
        <end position="36"/>
    </location>
</feature>
<keyword evidence="5" id="KW-0472">Membrane</keyword>
<keyword evidence="1 4" id="KW-0349">Heme</keyword>
<sequence>MYEYAIAWEWLSFAVRWLHVITAIAWIGSSFYFIALDLGLVKRPGLPVGAYGEEWQVHGGGFYHIQKYLVAPASMPEHLTWFKWESYATWLSGFALLAIVYYGGADLFLIDRTVLDIEPWQAIALSVGSLAVGWILYDLLCKSPLGKNTWGLMVFLYLVLVAMAWGYTQIFSGRAAFLHLGAFTATIMSANVFFIIIPNQKIVVADLIAGRTPDPKYGVIAKQRSLHNNYLTLPVIFFMLSNHYPLAFATEFNWIIASLVFLMGVTIRHWFNTTHARKGKPTWTWLVTLLLFIAIMWLSTVPKVLTGEEEISLSARQQVFVENEHFIAVRDVVQGRCSMCHAAEPVWEGILHAPKNVKLETDGEIAAHAREIYLQAGRSHAMPPGNITDLSEEDRRLLVAWFETAVQGKTE</sequence>
<feature type="transmembrane region" description="Helical" evidence="5">
    <location>
        <begin position="230"/>
        <end position="246"/>
    </location>
</feature>
<evidence type="ECO:0000256" key="4">
    <source>
        <dbReference type="PROSITE-ProRule" id="PRU00433"/>
    </source>
</evidence>
<feature type="transmembrane region" description="Helical" evidence="5">
    <location>
        <begin position="283"/>
        <end position="300"/>
    </location>
</feature>
<feature type="transmembrane region" description="Helical" evidence="5">
    <location>
        <begin position="152"/>
        <end position="170"/>
    </location>
</feature>
<organism evidence="7 8">
    <name type="scientific">Peteryoungia desertarenae</name>
    <dbReference type="NCBI Taxonomy" id="1813451"/>
    <lineage>
        <taxon>Bacteria</taxon>
        <taxon>Pseudomonadati</taxon>
        <taxon>Pseudomonadota</taxon>
        <taxon>Alphaproteobacteria</taxon>
        <taxon>Hyphomicrobiales</taxon>
        <taxon>Rhizobiaceae</taxon>
        <taxon>Peteryoungia</taxon>
    </lineage>
</organism>
<evidence type="ECO:0000256" key="3">
    <source>
        <dbReference type="ARBA" id="ARBA00023004"/>
    </source>
</evidence>
<evidence type="ECO:0000259" key="6">
    <source>
        <dbReference type="PROSITE" id="PS51007"/>
    </source>
</evidence>
<dbReference type="PROSITE" id="PS51007">
    <property type="entry name" value="CYTC"/>
    <property type="match status" value="1"/>
</dbReference>
<keyword evidence="5" id="KW-0812">Transmembrane</keyword>
<feature type="transmembrane region" description="Helical" evidence="5">
    <location>
        <begin position="176"/>
        <end position="197"/>
    </location>
</feature>
<keyword evidence="3 4" id="KW-0408">Iron</keyword>
<dbReference type="Pfam" id="PF06181">
    <property type="entry name" value="Urate_ox_N"/>
    <property type="match status" value="1"/>
</dbReference>
<evidence type="ECO:0000313" key="8">
    <source>
        <dbReference type="Proteomes" id="UP000308530"/>
    </source>
</evidence>